<organism evidence="8 9">
    <name type="scientific">Granulicella mallensis (strain ATCC BAA-1857 / DSM 23137 / MP5ACTX8)</name>
    <dbReference type="NCBI Taxonomy" id="682795"/>
    <lineage>
        <taxon>Bacteria</taxon>
        <taxon>Pseudomonadati</taxon>
        <taxon>Acidobacteriota</taxon>
        <taxon>Terriglobia</taxon>
        <taxon>Terriglobales</taxon>
        <taxon>Acidobacteriaceae</taxon>
        <taxon>Granulicella</taxon>
    </lineage>
</organism>
<feature type="transmembrane region" description="Helical" evidence="7">
    <location>
        <begin position="141"/>
        <end position="161"/>
    </location>
</feature>
<accession>G8NW49</accession>
<gene>
    <name evidence="8" type="ordered locus">AciX8_1124</name>
</gene>
<sequence length="172" mass="18413">MNNQSETSNGDKASLFGYFAALYRYPLNRWAPIPLRLIVGYGFMQHGYAKLTKGPEAFAVILHALGVPSPHLMAWLTILLELFSGLAVLLGAFVSLASLPMAVLLVVAIFTVHLPNGFSSIKLIAVTPAGARFGQPGYECNLLYLACLAALVLGGSGPLSIDGLVKRRLKVE</sequence>
<evidence type="ECO:0000313" key="9">
    <source>
        <dbReference type="Proteomes" id="UP000007113"/>
    </source>
</evidence>
<dbReference type="RefSeq" id="WP_014264349.1">
    <property type="nucleotide sequence ID" value="NC_016631.1"/>
</dbReference>
<dbReference type="HOGENOM" id="CLU_058421_3_3_0"/>
<dbReference type="EMBL" id="CP003130">
    <property type="protein sequence ID" value="AEU35469.1"/>
    <property type="molecule type" value="Genomic_DNA"/>
</dbReference>
<evidence type="ECO:0000256" key="7">
    <source>
        <dbReference type="SAM" id="Phobius"/>
    </source>
</evidence>
<dbReference type="STRING" id="682795.AciX8_1124"/>
<evidence type="ECO:0000256" key="5">
    <source>
        <dbReference type="ARBA" id="ARBA00022989"/>
    </source>
</evidence>
<keyword evidence="5 7" id="KW-1133">Transmembrane helix</keyword>
<dbReference type="PANTHER" id="PTHR33452:SF1">
    <property type="entry name" value="INNER MEMBRANE PROTEIN YPHA-RELATED"/>
    <property type="match status" value="1"/>
</dbReference>
<evidence type="ECO:0000256" key="6">
    <source>
        <dbReference type="ARBA" id="ARBA00023136"/>
    </source>
</evidence>
<evidence type="ECO:0000256" key="1">
    <source>
        <dbReference type="ARBA" id="ARBA00004651"/>
    </source>
</evidence>
<keyword evidence="9" id="KW-1185">Reference proteome</keyword>
<comment type="subcellular location">
    <subcellularLocation>
        <location evidence="1">Cell membrane</location>
        <topology evidence="1">Multi-pass membrane protein</topology>
    </subcellularLocation>
</comment>
<dbReference type="AlphaFoldDB" id="G8NW49"/>
<dbReference type="KEGG" id="gma:AciX8_1124"/>
<proteinExistence type="inferred from homology"/>
<protein>
    <submittedName>
        <fullName evidence="8">DoxX family protein</fullName>
    </submittedName>
</protein>
<comment type="similarity">
    <text evidence="2">Belongs to the DoxX family.</text>
</comment>
<evidence type="ECO:0000256" key="2">
    <source>
        <dbReference type="ARBA" id="ARBA00006679"/>
    </source>
</evidence>
<dbReference type="GO" id="GO:0005886">
    <property type="term" value="C:plasma membrane"/>
    <property type="evidence" value="ECO:0007669"/>
    <property type="project" value="UniProtKB-SubCell"/>
</dbReference>
<evidence type="ECO:0000313" key="8">
    <source>
        <dbReference type="EMBL" id="AEU35469.1"/>
    </source>
</evidence>
<evidence type="ECO:0000256" key="3">
    <source>
        <dbReference type="ARBA" id="ARBA00022475"/>
    </source>
</evidence>
<keyword evidence="3" id="KW-1003">Cell membrane</keyword>
<dbReference type="OrthoDB" id="346004at2"/>
<dbReference type="eggNOG" id="COG2259">
    <property type="taxonomic scope" value="Bacteria"/>
</dbReference>
<keyword evidence="6 7" id="KW-0472">Membrane</keyword>
<dbReference type="Proteomes" id="UP000007113">
    <property type="component" value="Chromosome"/>
</dbReference>
<evidence type="ECO:0000256" key="4">
    <source>
        <dbReference type="ARBA" id="ARBA00022692"/>
    </source>
</evidence>
<dbReference type="Pfam" id="PF07681">
    <property type="entry name" value="DoxX"/>
    <property type="match status" value="1"/>
</dbReference>
<reference evidence="8 9" key="1">
    <citation type="submission" date="2011-11" db="EMBL/GenBank/DDBJ databases">
        <title>Complete sequence of Granulicella mallensis MP5ACTX8.</title>
        <authorList>
            <consortium name="US DOE Joint Genome Institute"/>
            <person name="Lucas S."/>
            <person name="Copeland A."/>
            <person name="Lapidus A."/>
            <person name="Cheng J.-F."/>
            <person name="Goodwin L."/>
            <person name="Pitluck S."/>
            <person name="Peters L."/>
            <person name="Lu M."/>
            <person name="Detter J.C."/>
            <person name="Han C."/>
            <person name="Tapia R."/>
            <person name="Land M."/>
            <person name="Hauser L."/>
            <person name="Kyrpides N."/>
            <person name="Ivanova N."/>
            <person name="Mikhailova N."/>
            <person name="Pagani I."/>
            <person name="Rawat S."/>
            <person name="Mannisto M."/>
            <person name="Haggblom M."/>
            <person name="Woyke T."/>
        </authorList>
    </citation>
    <scope>NUCLEOTIDE SEQUENCE [LARGE SCALE GENOMIC DNA]</scope>
    <source>
        <strain evidence="9">ATCC BAA-1857 / DSM 23137 / MP5ACTX8</strain>
    </source>
</reference>
<dbReference type="InterPro" id="IPR051907">
    <property type="entry name" value="DoxX-like_oxidoreductase"/>
</dbReference>
<name>G8NW49_GRAMM</name>
<dbReference type="PANTHER" id="PTHR33452">
    <property type="entry name" value="OXIDOREDUCTASE CATD-RELATED"/>
    <property type="match status" value="1"/>
</dbReference>
<dbReference type="InterPro" id="IPR032808">
    <property type="entry name" value="DoxX"/>
</dbReference>
<keyword evidence="4 7" id="KW-0812">Transmembrane</keyword>